<dbReference type="Pfam" id="PF00395">
    <property type="entry name" value="SLH"/>
    <property type="match status" value="1"/>
</dbReference>
<evidence type="ECO:0000313" key="3">
    <source>
        <dbReference type="Proteomes" id="UP001300012"/>
    </source>
</evidence>
<feature type="domain" description="SLH" evidence="1">
    <location>
        <begin position="54"/>
        <end position="117"/>
    </location>
</feature>
<accession>A0ABT1YRP4</accession>
<keyword evidence="3" id="KW-1185">Reference proteome</keyword>
<proteinExistence type="predicted"/>
<dbReference type="Proteomes" id="UP001300012">
    <property type="component" value="Unassembled WGS sequence"/>
</dbReference>
<dbReference type="EMBL" id="JANQBD010000032">
    <property type="protein sequence ID" value="MCR8635846.1"/>
    <property type="molecule type" value="Genomic_DNA"/>
</dbReference>
<organism evidence="2 3">
    <name type="scientific">Paenibacillus radicis</name>
    <name type="common">ex Xue et al. 2023</name>
    <dbReference type="NCBI Taxonomy" id="2972489"/>
    <lineage>
        <taxon>Bacteria</taxon>
        <taxon>Bacillati</taxon>
        <taxon>Bacillota</taxon>
        <taxon>Bacilli</taxon>
        <taxon>Bacillales</taxon>
        <taxon>Paenibacillaceae</taxon>
        <taxon>Paenibacillus</taxon>
    </lineage>
</organism>
<evidence type="ECO:0000313" key="2">
    <source>
        <dbReference type="EMBL" id="MCR8635846.1"/>
    </source>
</evidence>
<dbReference type="RefSeq" id="WP_258217389.1">
    <property type="nucleotide sequence ID" value="NZ_JANQBD010000032.1"/>
</dbReference>
<comment type="caution">
    <text evidence="2">The sequence shown here is derived from an EMBL/GenBank/DDBJ whole genome shotgun (WGS) entry which is preliminary data.</text>
</comment>
<dbReference type="PROSITE" id="PS51272">
    <property type="entry name" value="SLH"/>
    <property type="match status" value="1"/>
</dbReference>
<reference evidence="2 3" key="1">
    <citation type="submission" date="2022-08" db="EMBL/GenBank/DDBJ databases">
        <title>Paenibacillus endoradicis sp. nov., Paenibacillus radicibacter sp. nov and Paenibacillus pararadicis sp. nov., three cold-adapted plant growth-promoting bacteria isolated from root of Larix gmelinii in Great Khingan.</title>
        <authorList>
            <person name="Xue H."/>
        </authorList>
    </citation>
    <scope>NUCLEOTIDE SEQUENCE [LARGE SCALE GENOMIC DNA]</scope>
    <source>
        <strain evidence="2 3">N5-1-1-5</strain>
    </source>
</reference>
<evidence type="ECO:0000259" key="1">
    <source>
        <dbReference type="PROSITE" id="PS51272"/>
    </source>
</evidence>
<sequence>MSKSKIRMQRNRLKLMFAASSIVLMRRIVFLTTLLSLPVVLLSAGSPLLAASKHDEIHFSDVEGHWAEKPIIEAVISGIASGYEDGTFKPDRVVSRREFTAMLVSTLRIPLVIASSKNEQGTDDPYLQSLQDAGILHEGDFPVEEIDKGLQRSEMMKLVVNALEPEAAFGQPEEIKKKAQAAGLLEDDQVGQAASSSLEATATRAEAIIVLQRLQNLLGLG</sequence>
<dbReference type="InterPro" id="IPR001119">
    <property type="entry name" value="SLH_dom"/>
</dbReference>
<protein>
    <submittedName>
        <fullName evidence="2">S-layer homology domain-containing protein</fullName>
    </submittedName>
</protein>
<gene>
    <name evidence="2" type="ORF">NV381_32115</name>
</gene>
<name>A0ABT1YRP4_9BACL</name>